<evidence type="ECO:0000313" key="1">
    <source>
        <dbReference type="EMBL" id="EKC27727.1"/>
    </source>
</evidence>
<dbReference type="InterPro" id="IPR000225">
    <property type="entry name" value="Armadillo"/>
</dbReference>
<dbReference type="SUPFAM" id="SSF48371">
    <property type="entry name" value="ARM repeat"/>
    <property type="match status" value="1"/>
</dbReference>
<sequence>MFSSKEQLQKRTGPHGIGRFSYLQSLVTEFQDTDSLESKQEVLANLANFAYDPVNYEYMRTLNVIDLFLDCLDESDEKLVEFGIGGLCNICLDKSNKEEILKNNGVKLVMKCLSSPCEETVLSAITTLMFLVTPVSKADITCLPIVECMLRFSESKNTRLSNLAKVFLEVVKVGFWKNRLCYSCDVVELDGIPEAGTCADPEATKEDKDCGNGTTLVAGSNKGADPKVTA</sequence>
<dbReference type="InterPro" id="IPR011989">
    <property type="entry name" value="ARM-like"/>
</dbReference>
<gene>
    <name evidence="1" type="ORF">CGI_10003982</name>
</gene>
<dbReference type="PANTHER" id="PTHR46263">
    <property type="entry name" value="ARMADILLO REPEAT-CONTAINING PROTEIN 7"/>
    <property type="match status" value="1"/>
</dbReference>
<name>K1PTW6_MAGGI</name>
<accession>K1PTW6</accession>
<dbReference type="HOGENOM" id="CLU_099221_0_0_1"/>
<dbReference type="EMBL" id="JH817672">
    <property type="protein sequence ID" value="EKC27727.1"/>
    <property type="molecule type" value="Genomic_DNA"/>
</dbReference>
<proteinExistence type="predicted"/>
<dbReference type="InParanoid" id="K1PTW6"/>
<dbReference type="PANTHER" id="PTHR46263:SF1">
    <property type="entry name" value="ARMADILLO REPEAT-CONTAINING PROTEIN 7"/>
    <property type="match status" value="1"/>
</dbReference>
<dbReference type="SMART" id="SM00185">
    <property type="entry name" value="ARM"/>
    <property type="match status" value="2"/>
</dbReference>
<dbReference type="InterPro" id="IPR042462">
    <property type="entry name" value="ARMC7"/>
</dbReference>
<organism evidence="1">
    <name type="scientific">Magallana gigas</name>
    <name type="common">Pacific oyster</name>
    <name type="synonym">Crassostrea gigas</name>
    <dbReference type="NCBI Taxonomy" id="29159"/>
    <lineage>
        <taxon>Eukaryota</taxon>
        <taxon>Metazoa</taxon>
        <taxon>Spiralia</taxon>
        <taxon>Lophotrochozoa</taxon>
        <taxon>Mollusca</taxon>
        <taxon>Bivalvia</taxon>
        <taxon>Autobranchia</taxon>
        <taxon>Pteriomorphia</taxon>
        <taxon>Ostreida</taxon>
        <taxon>Ostreoidea</taxon>
        <taxon>Ostreidae</taxon>
        <taxon>Magallana</taxon>
    </lineage>
</organism>
<dbReference type="AlphaFoldDB" id="K1PTW6"/>
<dbReference type="Gene3D" id="1.25.10.10">
    <property type="entry name" value="Leucine-rich Repeat Variant"/>
    <property type="match status" value="1"/>
</dbReference>
<reference evidence="1" key="1">
    <citation type="journal article" date="2012" name="Nature">
        <title>The oyster genome reveals stress adaptation and complexity of shell formation.</title>
        <authorList>
            <person name="Zhang G."/>
            <person name="Fang X."/>
            <person name="Guo X."/>
            <person name="Li L."/>
            <person name="Luo R."/>
            <person name="Xu F."/>
            <person name="Yang P."/>
            <person name="Zhang L."/>
            <person name="Wang X."/>
            <person name="Qi H."/>
            <person name="Xiong Z."/>
            <person name="Que H."/>
            <person name="Xie Y."/>
            <person name="Holland P.W."/>
            <person name="Paps J."/>
            <person name="Zhu Y."/>
            <person name="Wu F."/>
            <person name="Chen Y."/>
            <person name="Wang J."/>
            <person name="Peng C."/>
            <person name="Meng J."/>
            <person name="Yang L."/>
            <person name="Liu J."/>
            <person name="Wen B."/>
            <person name="Zhang N."/>
            <person name="Huang Z."/>
            <person name="Zhu Q."/>
            <person name="Feng Y."/>
            <person name="Mount A."/>
            <person name="Hedgecock D."/>
            <person name="Xu Z."/>
            <person name="Liu Y."/>
            <person name="Domazet-Loso T."/>
            <person name="Du Y."/>
            <person name="Sun X."/>
            <person name="Zhang S."/>
            <person name="Liu B."/>
            <person name="Cheng P."/>
            <person name="Jiang X."/>
            <person name="Li J."/>
            <person name="Fan D."/>
            <person name="Wang W."/>
            <person name="Fu W."/>
            <person name="Wang T."/>
            <person name="Wang B."/>
            <person name="Zhang J."/>
            <person name="Peng Z."/>
            <person name="Li Y."/>
            <person name="Li N."/>
            <person name="Wang J."/>
            <person name="Chen M."/>
            <person name="He Y."/>
            <person name="Tan F."/>
            <person name="Song X."/>
            <person name="Zheng Q."/>
            <person name="Huang R."/>
            <person name="Yang H."/>
            <person name="Du X."/>
            <person name="Chen L."/>
            <person name="Yang M."/>
            <person name="Gaffney P.M."/>
            <person name="Wang S."/>
            <person name="Luo L."/>
            <person name="She Z."/>
            <person name="Ming Y."/>
            <person name="Huang W."/>
            <person name="Zhang S."/>
            <person name="Huang B."/>
            <person name="Zhang Y."/>
            <person name="Qu T."/>
            <person name="Ni P."/>
            <person name="Miao G."/>
            <person name="Wang J."/>
            <person name="Wang Q."/>
            <person name="Steinberg C.E."/>
            <person name="Wang H."/>
            <person name="Li N."/>
            <person name="Qian L."/>
            <person name="Zhang G."/>
            <person name="Li Y."/>
            <person name="Yang H."/>
            <person name="Liu X."/>
            <person name="Wang J."/>
            <person name="Yin Y."/>
            <person name="Wang J."/>
        </authorList>
    </citation>
    <scope>NUCLEOTIDE SEQUENCE [LARGE SCALE GENOMIC DNA]</scope>
    <source>
        <strain evidence="1">05x7-T-G4-1.051#20</strain>
    </source>
</reference>
<protein>
    <submittedName>
        <fullName evidence="1">Armadillo repeat-containing protein 7</fullName>
    </submittedName>
</protein>
<dbReference type="InterPro" id="IPR016024">
    <property type="entry name" value="ARM-type_fold"/>
</dbReference>